<dbReference type="InterPro" id="IPR036390">
    <property type="entry name" value="WH_DNA-bd_sf"/>
</dbReference>
<dbReference type="Gene3D" id="3.40.190.10">
    <property type="entry name" value="Periplasmic binding protein-like II"/>
    <property type="match status" value="2"/>
</dbReference>
<dbReference type="GO" id="GO:0003700">
    <property type="term" value="F:DNA-binding transcription factor activity"/>
    <property type="evidence" value="ECO:0007669"/>
    <property type="project" value="InterPro"/>
</dbReference>
<sequence>MRNIPDLAALQLLVDVATHGSIGAAGRANGITQQSASERLRAVEAQTGLTLLRRAAGGSTLTESGVLMVGWAARLIDLAQEIDESIATLREGRTHQLSIVASMTVAEYLLPLWLVRLRQQHDTVVSLIATNSEHVRTAVADGSADIGFVEDGADPGDLASLVVARDELGLYSAPHDPWAKQDSPLTPDELVTRPLTWREQGSGSRRVVDDALAGLGLTAMAPAVELTTTSGIRSAVSAGSPPAFMSRRSVRSDVEAGRLVEVPITGLDLSRDLTALWVGSGRPPAGPVRDLLAIATKARTR</sequence>
<dbReference type="Proteomes" id="UP000265581">
    <property type="component" value="Unassembled WGS sequence"/>
</dbReference>
<keyword evidence="2" id="KW-0805">Transcription regulation</keyword>
<feature type="domain" description="HTH lysR-type" evidence="5">
    <location>
        <begin position="5"/>
        <end position="62"/>
    </location>
</feature>
<evidence type="ECO:0000259" key="5">
    <source>
        <dbReference type="PROSITE" id="PS50931"/>
    </source>
</evidence>
<dbReference type="RefSeq" id="WP_119702947.1">
    <property type="nucleotide sequence ID" value="NZ_JBHSOI010000001.1"/>
</dbReference>
<dbReference type="GO" id="GO:0000976">
    <property type="term" value="F:transcription cis-regulatory region binding"/>
    <property type="evidence" value="ECO:0007669"/>
    <property type="project" value="TreeGrafter"/>
</dbReference>
<evidence type="ECO:0000256" key="4">
    <source>
        <dbReference type="ARBA" id="ARBA00023163"/>
    </source>
</evidence>
<evidence type="ECO:0000313" key="7">
    <source>
        <dbReference type="Proteomes" id="UP000265581"/>
    </source>
</evidence>
<dbReference type="InterPro" id="IPR036388">
    <property type="entry name" value="WH-like_DNA-bd_sf"/>
</dbReference>
<dbReference type="Pfam" id="PF00126">
    <property type="entry name" value="HTH_1"/>
    <property type="match status" value="1"/>
</dbReference>
<evidence type="ECO:0000256" key="3">
    <source>
        <dbReference type="ARBA" id="ARBA00023125"/>
    </source>
</evidence>
<comment type="similarity">
    <text evidence="1">Belongs to the LysR transcriptional regulatory family.</text>
</comment>
<dbReference type="Pfam" id="PF03466">
    <property type="entry name" value="LysR_substrate"/>
    <property type="match status" value="1"/>
</dbReference>
<gene>
    <name evidence="6" type="ORF">DX116_04335</name>
</gene>
<evidence type="ECO:0000256" key="2">
    <source>
        <dbReference type="ARBA" id="ARBA00023015"/>
    </source>
</evidence>
<dbReference type="SUPFAM" id="SSF53850">
    <property type="entry name" value="Periplasmic binding protein-like II"/>
    <property type="match status" value="1"/>
</dbReference>
<protein>
    <submittedName>
        <fullName evidence="6">LysR family transcriptional regulator</fullName>
    </submittedName>
</protein>
<dbReference type="OrthoDB" id="9808620at2"/>
<evidence type="ECO:0000313" key="6">
    <source>
        <dbReference type="EMBL" id="REK72833.1"/>
    </source>
</evidence>
<keyword evidence="7" id="KW-1185">Reference proteome</keyword>
<dbReference type="InterPro" id="IPR000847">
    <property type="entry name" value="LysR_HTH_N"/>
</dbReference>
<dbReference type="PANTHER" id="PTHR30126:SF39">
    <property type="entry name" value="HTH-TYPE TRANSCRIPTIONAL REGULATOR CYSL"/>
    <property type="match status" value="1"/>
</dbReference>
<evidence type="ECO:0000256" key="1">
    <source>
        <dbReference type="ARBA" id="ARBA00009437"/>
    </source>
</evidence>
<accession>A0A371PA54</accession>
<dbReference type="InterPro" id="IPR005119">
    <property type="entry name" value="LysR_subst-bd"/>
</dbReference>
<comment type="caution">
    <text evidence="6">The sequence shown here is derived from an EMBL/GenBank/DDBJ whole genome shotgun (WGS) entry which is preliminary data.</text>
</comment>
<dbReference type="EMBL" id="QUBR01000001">
    <property type="protein sequence ID" value="REK72833.1"/>
    <property type="molecule type" value="Genomic_DNA"/>
</dbReference>
<dbReference type="SUPFAM" id="SSF46785">
    <property type="entry name" value="Winged helix' DNA-binding domain"/>
    <property type="match status" value="1"/>
</dbReference>
<dbReference type="Gene3D" id="1.10.10.10">
    <property type="entry name" value="Winged helix-like DNA-binding domain superfamily/Winged helix DNA-binding domain"/>
    <property type="match status" value="1"/>
</dbReference>
<dbReference type="PROSITE" id="PS50931">
    <property type="entry name" value="HTH_LYSR"/>
    <property type="match status" value="1"/>
</dbReference>
<name>A0A371PA54_9ACTN</name>
<organism evidence="6 7">
    <name type="scientific">Aeromicrobium endophyticum</name>
    <dbReference type="NCBI Taxonomy" id="2292704"/>
    <lineage>
        <taxon>Bacteria</taxon>
        <taxon>Bacillati</taxon>
        <taxon>Actinomycetota</taxon>
        <taxon>Actinomycetes</taxon>
        <taxon>Propionibacteriales</taxon>
        <taxon>Nocardioidaceae</taxon>
        <taxon>Aeromicrobium</taxon>
    </lineage>
</organism>
<dbReference type="AlphaFoldDB" id="A0A371PA54"/>
<keyword evidence="3" id="KW-0238">DNA-binding</keyword>
<keyword evidence="4" id="KW-0804">Transcription</keyword>
<proteinExistence type="inferred from homology"/>
<dbReference type="PANTHER" id="PTHR30126">
    <property type="entry name" value="HTH-TYPE TRANSCRIPTIONAL REGULATOR"/>
    <property type="match status" value="1"/>
</dbReference>
<reference evidence="6 7" key="1">
    <citation type="submission" date="2018-08" db="EMBL/GenBank/DDBJ databases">
        <title>Aeromicrobium sp. M2KJ-4, whole genome shotgun sequence.</title>
        <authorList>
            <person name="Tuo L."/>
        </authorList>
    </citation>
    <scope>NUCLEOTIDE SEQUENCE [LARGE SCALE GENOMIC DNA]</scope>
    <source>
        <strain evidence="6 7">M2KJ-4</strain>
    </source>
</reference>